<dbReference type="AlphaFoldDB" id="A0A2A5IWW7"/>
<evidence type="ECO:0000259" key="3">
    <source>
        <dbReference type="SMART" id="SM01008"/>
    </source>
</evidence>
<dbReference type="SMART" id="SM01008">
    <property type="entry name" value="Ald_Xan_dh_C"/>
    <property type="match status" value="1"/>
</dbReference>
<keyword evidence="2" id="KW-0560">Oxidoreductase</keyword>
<dbReference type="Pfam" id="PF20256">
    <property type="entry name" value="MoCoBD_2"/>
    <property type="match status" value="1"/>
</dbReference>
<dbReference type="GO" id="GO:0016491">
    <property type="term" value="F:oxidoreductase activity"/>
    <property type="evidence" value="ECO:0007669"/>
    <property type="project" value="UniProtKB-KW"/>
</dbReference>
<dbReference type="InterPro" id="IPR016208">
    <property type="entry name" value="Ald_Oxase/xanthine_DH-like"/>
</dbReference>
<dbReference type="Gene3D" id="3.90.1170.50">
    <property type="entry name" value="Aldehyde oxidase/xanthine dehydrogenase, a/b hammerhead"/>
    <property type="match status" value="1"/>
</dbReference>
<dbReference type="RefSeq" id="WP_099699122.1">
    <property type="nucleotide sequence ID" value="NZ_NOVD01000095.1"/>
</dbReference>
<dbReference type="InterPro" id="IPR046867">
    <property type="entry name" value="AldOxase/xan_DH_MoCoBD2"/>
</dbReference>
<evidence type="ECO:0000256" key="1">
    <source>
        <dbReference type="ARBA" id="ARBA00022505"/>
    </source>
</evidence>
<evidence type="ECO:0000256" key="2">
    <source>
        <dbReference type="ARBA" id="ARBA00023002"/>
    </source>
</evidence>
<dbReference type="PANTHER" id="PTHR11908:SF132">
    <property type="entry name" value="ALDEHYDE OXIDASE 1-RELATED"/>
    <property type="match status" value="1"/>
</dbReference>
<keyword evidence="1" id="KW-0500">Molybdenum</keyword>
<proteinExistence type="predicted"/>
<dbReference type="GO" id="GO:0005506">
    <property type="term" value="F:iron ion binding"/>
    <property type="evidence" value="ECO:0007669"/>
    <property type="project" value="InterPro"/>
</dbReference>
<evidence type="ECO:0000313" key="5">
    <source>
        <dbReference type="Proteomes" id="UP000230886"/>
    </source>
</evidence>
<dbReference type="EMBL" id="NOVD01000095">
    <property type="protein sequence ID" value="PCK21800.1"/>
    <property type="molecule type" value="Genomic_DNA"/>
</dbReference>
<sequence>MSTREQQAGDSLIGARVARVQDDRMVRGRGQYVDDIGDLGVLHAAIIRSPIAAGEVTGFDATEAEDMDGVALVLGPDQIAELTDPVPSSWVLAGQQLVDVPIVDRSIRYVGQPIGIVVASSRAVAEDALELIDLDFDDRPAVTGVEAARAEGAPLVYPQLASNQVGSFQFGPPQEVLEEVFAGSAHVIDRTFTIPRISHSPLEPRGLVAEWLPTTLQLTVHSSTQVPHIVRQDVARALRIRQDQVRVVATDVGGAFGQKTSLFPDETMVCLASKLLGRKVKWIEDRVESLSSSYQGRGQVTRARLGMDADGRFTVIHADMHGDVGAFTSTGTGGTGPFQVAGLMIEGPYKFDIAASTVTAWYTNAVPTGAFRGYGMQEATFIRERLVDEAARELGIDPVELRRRNMITPDALPHVTNTQLPYDNGDYPQVLDRAVALARASARPGSERVRRGIGYSSMVELTGFAPSAFLELYNIHWSGWESSTIRINEDGTITVHSGVTSFGQGIETALAQVAAERLGVPLSWVHVQLGDTLTSGYSNMASQASRGLPLAGGALWNAAEKLRERMHALASAYLEVAPEEVKYSDGQFRTDSGTTITWREVAHRGWMGWRRRAEDPIRLEETYEYDPPSITFGYATHAAQVAVDLDTGKVSVEDYWVVHDSGVVVNPLIADGQTIGGVAMGIGSALLEEATFTADGQPTATTYLDYVVPLSEDVPDLVLDHIVTPSEITPGGFKGLGESGTIPPPAAIANAIAAAVPEIASGVVAIPLSPTRVWTMLDAAGLTR</sequence>
<dbReference type="Pfam" id="PF01315">
    <property type="entry name" value="Ald_Xan_dh_C"/>
    <property type="match status" value="1"/>
</dbReference>
<dbReference type="Gene3D" id="3.30.365.10">
    <property type="entry name" value="Aldehyde oxidase/xanthine dehydrogenase, molybdopterin binding domain"/>
    <property type="match status" value="4"/>
</dbReference>
<accession>A0A2A5IWW7</accession>
<dbReference type="InterPro" id="IPR036856">
    <property type="entry name" value="Ald_Oxase/Xan_DH_a/b_sf"/>
</dbReference>
<comment type="caution">
    <text evidence="4">The sequence shown here is derived from an EMBL/GenBank/DDBJ whole genome shotgun (WGS) entry which is preliminary data.</text>
</comment>
<gene>
    <name evidence="4" type="ORF">CHR55_33545</name>
</gene>
<dbReference type="Proteomes" id="UP000230886">
    <property type="component" value="Unassembled WGS sequence"/>
</dbReference>
<feature type="domain" description="Aldehyde oxidase/xanthine dehydrogenase a/b hammerhead" evidence="3">
    <location>
        <begin position="27"/>
        <end position="140"/>
    </location>
</feature>
<protein>
    <recommendedName>
        <fullName evidence="3">Aldehyde oxidase/xanthine dehydrogenase a/b hammerhead domain-containing protein</fullName>
    </recommendedName>
</protein>
<dbReference type="PANTHER" id="PTHR11908">
    <property type="entry name" value="XANTHINE DEHYDROGENASE"/>
    <property type="match status" value="1"/>
</dbReference>
<dbReference type="SUPFAM" id="SSF56003">
    <property type="entry name" value="Molybdenum cofactor-binding domain"/>
    <property type="match status" value="1"/>
</dbReference>
<dbReference type="InterPro" id="IPR037165">
    <property type="entry name" value="AldOxase/xan_DH_Mopterin-bd_sf"/>
</dbReference>
<name>A0A2A5IWW7_RHOSG</name>
<evidence type="ECO:0000313" key="4">
    <source>
        <dbReference type="EMBL" id="PCK21800.1"/>
    </source>
</evidence>
<dbReference type="InterPro" id="IPR008274">
    <property type="entry name" value="AldOxase/xan_DH_MoCoBD1"/>
</dbReference>
<reference evidence="4 5" key="1">
    <citation type="submission" date="2017-07" db="EMBL/GenBank/DDBJ databases">
        <title>Draft sequence of Rhodococcus enclensis 23b-28.</title>
        <authorList>
            <person name="Besaury L."/>
            <person name="Sancelme M."/>
            <person name="Amato P."/>
            <person name="Lallement A."/>
            <person name="Delort A.-M."/>
        </authorList>
    </citation>
    <scope>NUCLEOTIDE SEQUENCE [LARGE SCALE GENOMIC DNA]</scope>
    <source>
        <strain evidence="4 5">23b-28</strain>
    </source>
</reference>
<dbReference type="SUPFAM" id="SSF54665">
    <property type="entry name" value="CO dehydrogenase molybdoprotein N-domain-like"/>
    <property type="match status" value="1"/>
</dbReference>
<dbReference type="Pfam" id="PF02738">
    <property type="entry name" value="MoCoBD_1"/>
    <property type="match status" value="1"/>
</dbReference>
<organism evidence="4 5">
    <name type="scientific">Rhodococcus qingshengii</name>
    <dbReference type="NCBI Taxonomy" id="334542"/>
    <lineage>
        <taxon>Bacteria</taxon>
        <taxon>Bacillati</taxon>
        <taxon>Actinomycetota</taxon>
        <taxon>Actinomycetes</taxon>
        <taxon>Mycobacteriales</taxon>
        <taxon>Nocardiaceae</taxon>
        <taxon>Rhodococcus</taxon>
        <taxon>Rhodococcus erythropolis group</taxon>
    </lineage>
</organism>
<dbReference type="InterPro" id="IPR000674">
    <property type="entry name" value="Ald_Oxase/Xan_DH_a/b"/>
</dbReference>